<comment type="caution">
    <text evidence="9">The sequence shown here is derived from an EMBL/GenBank/DDBJ whole genome shotgun (WGS) entry which is preliminary data.</text>
</comment>
<evidence type="ECO:0000256" key="1">
    <source>
        <dbReference type="ARBA" id="ARBA00004240"/>
    </source>
</evidence>
<evidence type="ECO:0000256" key="7">
    <source>
        <dbReference type="PIRNR" id="PIRNR017479"/>
    </source>
</evidence>
<dbReference type="InterPro" id="IPR024096">
    <property type="entry name" value="NO_sig/Golgi_transp_ligand-bd"/>
</dbReference>
<feature type="region of interest" description="Disordered" evidence="8">
    <location>
        <begin position="1"/>
        <end position="20"/>
    </location>
</feature>
<dbReference type="SUPFAM" id="SSF111126">
    <property type="entry name" value="Ligand-binding domain in the NO signalling and Golgi transport"/>
    <property type="match status" value="1"/>
</dbReference>
<comment type="similarity">
    <text evidence="2 7">Belongs to the TRAPP small subunits family. BET3 subfamily.</text>
</comment>
<dbReference type="GO" id="GO:0005783">
    <property type="term" value="C:endoplasmic reticulum"/>
    <property type="evidence" value="ECO:0007669"/>
    <property type="project" value="UniProtKB-SubCell"/>
</dbReference>
<dbReference type="PANTHER" id="PTHR20902">
    <property type="entry name" value="41-2 PROTEIN ANTIGEN-RELATED"/>
    <property type="match status" value="1"/>
</dbReference>
<evidence type="ECO:0000256" key="3">
    <source>
        <dbReference type="ARBA" id="ARBA00022448"/>
    </source>
</evidence>
<evidence type="ECO:0000256" key="4">
    <source>
        <dbReference type="ARBA" id="ARBA00022824"/>
    </source>
</evidence>
<dbReference type="PANTHER" id="PTHR20902:SF0">
    <property type="entry name" value="TRAFFICKING PROTEIN PARTICLE COMPLEX SUBUNIT 5"/>
    <property type="match status" value="1"/>
</dbReference>
<proteinExistence type="inferred from homology"/>
<dbReference type="InterPro" id="IPR016696">
    <property type="entry name" value="TRAPP-I_su5"/>
</dbReference>
<protein>
    <recommendedName>
        <fullName evidence="7">Trafficking protein particle complex subunit</fullName>
    </recommendedName>
</protein>
<gene>
    <name evidence="9" type="ORF">AKO1_007068</name>
</gene>
<comment type="subunit">
    <text evidence="7">Part of the multisubunit TRAPP (transport protein particle) complex.</text>
</comment>
<dbReference type="InterPro" id="IPR007194">
    <property type="entry name" value="TRAPP_component"/>
</dbReference>
<name>A0AAW2YVK1_9EUKA</name>
<dbReference type="EMBL" id="JAOPGA020000651">
    <property type="protein sequence ID" value="KAL0480277.1"/>
    <property type="molecule type" value="Genomic_DNA"/>
</dbReference>
<keyword evidence="4 7" id="KW-0256">Endoplasmic reticulum</keyword>
<dbReference type="Proteomes" id="UP001431209">
    <property type="component" value="Unassembled WGS sequence"/>
</dbReference>
<dbReference type="GO" id="GO:1990072">
    <property type="term" value="C:TRAPPIII protein complex"/>
    <property type="evidence" value="ECO:0007669"/>
    <property type="project" value="TreeGrafter"/>
</dbReference>
<keyword evidence="10" id="KW-1185">Reference proteome</keyword>
<evidence type="ECO:0000256" key="2">
    <source>
        <dbReference type="ARBA" id="ARBA00006218"/>
    </source>
</evidence>
<dbReference type="GO" id="GO:1990070">
    <property type="term" value="C:TRAPPI protein complex"/>
    <property type="evidence" value="ECO:0007669"/>
    <property type="project" value="TreeGrafter"/>
</dbReference>
<dbReference type="GO" id="GO:1990071">
    <property type="term" value="C:TRAPPII protein complex"/>
    <property type="evidence" value="ECO:0007669"/>
    <property type="project" value="TreeGrafter"/>
</dbReference>
<evidence type="ECO:0000256" key="5">
    <source>
        <dbReference type="ARBA" id="ARBA00022892"/>
    </source>
</evidence>
<accession>A0AAW2YVK1</accession>
<keyword evidence="3 7" id="KW-0813">Transport</keyword>
<dbReference type="Gene3D" id="3.30.1380.20">
    <property type="entry name" value="Trafficking protein particle complex subunit 3"/>
    <property type="match status" value="1"/>
</dbReference>
<feature type="compositionally biased region" description="Polar residues" evidence="8">
    <location>
        <begin position="11"/>
        <end position="20"/>
    </location>
</feature>
<evidence type="ECO:0000256" key="8">
    <source>
        <dbReference type="SAM" id="MobiDB-lite"/>
    </source>
</evidence>
<keyword evidence="6 7" id="KW-0333">Golgi apparatus</keyword>
<evidence type="ECO:0000313" key="10">
    <source>
        <dbReference type="Proteomes" id="UP001431209"/>
    </source>
</evidence>
<dbReference type="GO" id="GO:0006888">
    <property type="term" value="P:endoplasmic reticulum to Golgi vesicle-mediated transport"/>
    <property type="evidence" value="ECO:0007669"/>
    <property type="project" value="TreeGrafter"/>
</dbReference>
<dbReference type="Pfam" id="PF04051">
    <property type="entry name" value="TRAPP"/>
    <property type="match status" value="1"/>
</dbReference>
<dbReference type="CDD" id="cd14943">
    <property type="entry name" value="TRAPPC5_Trs31"/>
    <property type="match status" value="1"/>
</dbReference>
<sequence>MFKRSDPPTPTNASSPSKSVMTILDQPLSRGKKEVSLSSFSFLFSEIVQYHQGRINTYPELEQKLAETGQNVGLRIYELCVFRDKNSKREHKISTQLNFITSVVWKTLYGKVADSLEKMEEQYMIYESMPLESRYISLGRNVTNLHCSYFTAGVIKGVLQAACFPATVTVAMTSNKEYTVFVVSFDRSVIERELQINK</sequence>
<evidence type="ECO:0000256" key="6">
    <source>
        <dbReference type="ARBA" id="ARBA00023034"/>
    </source>
</evidence>
<comment type="subcellular location">
    <subcellularLocation>
        <location evidence="1">Endoplasmic reticulum</location>
    </subcellularLocation>
    <subcellularLocation>
        <location evidence="7">Golgi apparatus</location>
        <location evidence="7">cis-Golgi network</location>
    </subcellularLocation>
</comment>
<evidence type="ECO:0000313" key="9">
    <source>
        <dbReference type="EMBL" id="KAL0480277.1"/>
    </source>
</evidence>
<keyword evidence="5 7" id="KW-0931">ER-Golgi transport</keyword>
<reference evidence="9 10" key="1">
    <citation type="submission" date="2024-03" db="EMBL/GenBank/DDBJ databases">
        <title>The Acrasis kona genome and developmental transcriptomes reveal deep origins of eukaryotic multicellular pathways.</title>
        <authorList>
            <person name="Sheikh S."/>
            <person name="Fu C.-J."/>
            <person name="Brown M.W."/>
            <person name="Baldauf S.L."/>
        </authorList>
    </citation>
    <scope>NUCLEOTIDE SEQUENCE [LARGE SCALE GENOMIC DNA]</scope>
    <source>
        <strain evidence="9 10">ATCC MYA-3509</strain>
    </source>
</reference>
<dbReference type="AlphaFoldDB" id="A0AAW2YVK1"/>
<organism evidence="9 10">
    <name type="scientific">Acrasis kona</name>
    <dbReference type="NCBI Taxonomy" id="1008807"/>
    <lineage>
        <taxon>Eukaryota</taxon>
        <taxon>Discoba</taxon>
        <taxon>Heterolobosea</taxon>
        <taxon>Tetramitia</taxon>
        <taxon>Eutetramitia</taxon>
        <taxon>Acrasidae</taxon>
        <taxon>Acrasis</taxon>
    </lineage>
</organism>
<dbReference type="PIRSF" id="PIRSF017479">
    <property type="entry name" value="TRAPP_I_complex_Trs31"/>
    <property type="match status" value="1"/>
</dbReference>